<evidence type="ECO:0000256" key="1">
    <source>
        <dbReference type="ARBA" id="ARBA00004651"/>
    </source>
</evidence>
<keyword evidence="2 7" id="KW-0813">Transport</keyword>
<accession>A0AAW5F4C1</accession>
<reference evidence="10" key="2">
    <citation type="submission" date="2023-01" db="EMBL/GenBank/DDBJ databases">
        <title>Human gut microbiome strain richness.</title>
        <authorList>
            <person name="Chen-Liaw A."/>
        </authorList>
    </citation>
    <scope>NUCLEOTIDE SEQUENCE</scope>
    <source>
        <strain evidence="10">B1_m1001713B170214d0_201011</strain>
    </source>
</reference>
<evidence type="ECO:0000256" key="3">
    <source>
        <dbReference type="ARBA" id="ARBA00022475"/>
    </source>
</evidence>
<dbReference type="CDD" id="cd06261">
    <property type="entry name" value="TM_PBP2"/>
    <property type="match status" value="1"/>
</dbReference>
<feature type="transmembrane region" description="Helical" evidence="7">
    <location>
        <begin position="16"/>
        <end position="36"/>
    </location>
</feature>
<dbReference type="GO" id="GO:0055085">
    <property type="term" value="P:transmembrane transport"/>
    <property type="evidence" value="ECO:0007669"/>
    <property type="project" value="InterPro"/>
</dbReference>
<reference evidence="9" key="1">
    <citation type="journal article" date="2022" name="Cell Host Microbe">
        <title>Colonization of the live biotherapeutic product VE303 and modulation of the microbiota and metabolites in healthy volunteers.</title>
        <authorList>
            <person name="Dsouza M."/>
            <person name="Menon R."/>
            <person name="Crossette E."/>
            <person name="Bhattarai S.K."/>
            <person name="Schneider J."/>
            <person name="Kim Y.G."/>
            <person name="Reddy S."/>
            <person name="Caballero S."/>
            <person name="Felix C."/>
            <person name="Cornacchione L."/>
            <person name="Hendrickson J."/>
            <person name="Watson A.R."/>
            <person name="Minot S.S."/>
            <person name="Greenfield N."/>
            <person name="Schopf L."/>
            <person name="Szabady R."/>
            <person name="Patarroyo J."/>
            <person name="Smith W."/>
            <person name="Harrison P."/>
            <person name="Kuijper E.J."/>
            <person name="Kelly C.P."/>
            <person name="Olle B."/>
            <person name="Bobilev D."/>
            <person name="Silber J.L."/>
            <person name="Bucci V."/>
            <person name="Roberts B."/>
            <person name="Faith J."/>
            <person name="Norman J.M."/>
        </authorList>
    </citation>
    <scope>NUCLEOTIDE SEQUENCE</scope>
    <source>
        <strain evidence="9">VE303-04</strain>
    </source>
</reference>
<dbReference type="GO" id="GO:0005886">
    <property type="term" value="C:plasma membrane"/>
    <property type="evidence" value="ECO:0007669"/>
    <property type="project" value="UniProtKB-SubCell"/>
</dbReference>
<comment type="similarity">
    <text evidence="7">Belongs to the binding-protein-dependent transport system permease family.</text>
</comment>
<dbReference type="RefSeq" id="WP_003502031.1">
    <property type="nucleotide sequence ID" value="NZ_BAABZD010000002.1"/>
</dbReference>
<dbReference type="Proteomes" id="UP001300871">
    <property type="component" value="Unassembled WGS sequence"/>
</dbReference>
<protein>
    <submittedName>
        <fullName evidence="9">Sugar ABC transporter permease</fullName>
    </submittedName>
</protein>
<keyword evidence="3" id="KW-1003">Cell membrane</keyword>
<feature type="transmembrane region" description="Helical" evidence="7">
    <location>
        <begin position="72"/>
        <end position="97"/>
    </location>
</feature>
<evidence type="ECO:0000313" key="10">
    <source>
        <dbReference type="EMBL" id="MDB2002406.1"/>
    </source>
</evidence>
<feature type="transmembrane region" description="Helical" evidence="7">
    <location>
        <begin position="109"/>
        <end position="131"/>
    </location>
</feature>
<evidence type="ECO:0000256" key="2">
    <source>
        <dbReference type="ARBA" id="ARBA00022448"/>
    </source>
</evidence>
<dbReference type="GeneID" id="57969591"/>
<feature type="transmembrane region" description="Helical" evidence="7">
    <location>
        <begin position="151"/>
        <end position="170"/>
    </location>
</feature>
<dbReference type="Pfam" id="PF00528">
    <property type="entry name" value="BPD_transp_1"/>
    <property type="match status" value="1"/>
</dbReference>
<evidence type="ECO:0000313" key="11">
    <source>
        <dbReference type="Proteomes" id="UP001203136"/>
    </source>
</evidence>
<dbReference type="EMBL" id="JAINVB010000001">
    <property type="protein sequence ID" value="MCK0087211.1"/>
    <property type="molecule type" value="Genomic_DNA"/>
</dbReference>
<dbReference type="SUPFAM" id="SSF161098">
    <property type="entry name" value="MetI-like"/>
    <property type="match status" value="1"/>
</dbReference>
<dbReference type="InterPro" id="IPR035906">
    <property type="entry name" value="MetI-like_sf"/>
</dbReference>
<feature type="domain" description="ABC transmembrane type-1" evidence="8">
    <location>
        <begin position="72"/>
        <end position="286"/>
    </location>
</feature>
<gene>
    <name evidence="9" type="ORF">K5I21_15280</name>
    <name evidence="10" type="ORF">PM006_19590</name>
</gene>
<evidence type="ECO:0000313" key="9">
    <source>
        <dbReference type="EMBL" id="MCK0087211.1"/>
    </source>
</evidence>
<keyword evidence="6 7" id="KW-0472">Membrane</keyword>
<sequence>MGRERREGVKKKSFPYLINIPIAVYLICVLFGPMIWGIGLSFTNKAIGGTGNFIGFTNYIKLLKDPTYRDSIMVTLKFTVFSLIFKLFFGTVMALMLNVEFKGRNLVRALLLIPWTLPNVVAVLNWKWLFSSTGGIVNYLMKSAGLIEKDIVWFGTATLALITIVIANVWRGTPFFGISILAKLQTIPDDYYEAAKIDGAGVFQRFFYITLPQIKDTLLLSTLMSCIWTINEFETVWLMTGGGPNGSTQVMNVYSYKTAMASMQLGKSIAVSVLAMPVFLILIHFISKKTLNNE</sequence>
<dbReference type="Gene3D" id="1.10.3720.10">
    <property type="entry name" value="MetI-like"/>
    <property type="match status" value="1"/>
</dbReference>
<evidence type="ECO:0000259" key="8">
    <source>
        <dbReference type="PROSITE" id="PS50928"/>
    </source>
</evidence>
<evidence type="ECO:0000256" key="4">
    <source>
        <dbReference type="ARBA" id="ARBA00022692"/>
    </source>
</evidence>
<feature type="transmembrane region" description="Helical" evidence="7">
    <location>
        <begin position="265"/>
        <end position="286"/>
    </location>
</feature>
<evidence type="ECO:0000256" key="5">
    <source>
        <dbReference type="ARBA" id="ARBA00022989"/>
    </source>
</evidence>
<dbReference type="EMBL" id="JAQLGM010000071">
    <property type="protein sequence ID" value="MDB2002406.1"/>
    <property type="molecule type" value="Genomic_DNA"/>
</dbReference>
<dbReference type="Proteomes" id="UP001203136">
    <property type="component" value="Unassembled WGS sequence"/>
</dbReference>
<keyword evidence="4 7" id="KW-0812">Transmembrane</keyword>
<evidence type="ECO:0000256" key="7">
    <source>
        <dbReference type="RuleBase" id="RU363032"/>
    </source>
</evidence>
<proteinExistence type="inferred from homology"/>
<comment type="subcellular location">
    <subcellularLocation>
        <location evidence="1 7">Cell membrane</location>
        <topology evidence="1 7">Multi-pass membrane protein</topology>
    </subcellularLocation>
</comment>
<dbReference type="PANTHER" id="PTHR43005:SF1">
    <property type="entry name" value="SPERMIDINE_PUTRESCINE TRANSPORT SYSTEM PERMEASE PROTEIN"/>
    <property type="match status" value="1"/>
</dbReference>
<name>A0AAW5F4C1_CLOSY</name>
<comment type="caution">
    <text evidence="9">The sequence shown here is derived from an EMBL/GenBank/DDBJ whole genome shotgun (WGS) entry which is preliminary data.</text>
</comment>
<dbReference type="InterPro" id="IPR000515">
    <property type="entry name" value="MetI-like"/>
</dbReference>
<dbReference type="AlphaFoldDB" id="A0AAW5F4C1"/>
<keyword evidence="5 7" id="KW-1133">Transmembrane helix</keyword>
<dbReference type="PANTHER" id="PTHR43005">
    <property type="entry name" value="BLR7065 PROTEIN"/>
    <property type="match status" value="1"/>
</dbReference>
<organism evidence="9 11">
    <name type="scientific">Clostridium symbiosum</name>
    <name type="common">Bacteroides symbiosus</name>
    <dbReference type="NCBI Taxonomy" id="1512"/>
    <lineage>
        <taxon>Bacteria</taxon>
        <taxon>Bacillati</taxon>
        <taxon>Bacillota</taxon>
        <taxon>Clostridia</taxon>
        <taxon>Lachnospirales</taxon>
        <taxon>Lachnospiraceae</taxon>
        <taxon>Otoolea</taxon>
    </lineage>
</organism>
<dbReference type="PROSITE" id="PS50928">
    <property type="entry name" value="ABC_TM1"/>
    <property type="match status" value="1"/>
</dbReference>
<evidence type="ECO:0000256" key="6">
    <source>
        <dbReference type="ARBA" id="ARBA00023136"/>
    </source>
</evidence>